<feature type="region of interest" description="Disordered" evidence="1">
    <location>
        <begin position="35"/>
        <end position="62"/>
    </location>
</feature>
<sequence>MSSGQRHRSEADGFEIVQAVQSLLGLARYWGSSACSSRMENGTMEPGGEGGGREGQEESRTQGLKMVNSGVVLIEEVWLVQVAEWLNLQLSVLEEVQLGQEGEPHKPQLEYTNTHPSVKGIRH</sequence>
<feature type="compositionally biased region" description="Basic and acidic residues" evidence="1">
    <location>
        <begin position="51"/>
        <end position="60"/>
    </location>
</feature>
<feature type="region of interest" description="Disordered" evidence="1">
    <location>
        <begin position="101"/>
        <end position="123"/>
    </location>
</feature>
<protein>
    <submittedName>
        <fullName evidence="2">Uncharacterized protein</fullName>
    </submittedName>
</protein>
<dbReference type="EMBL" id="JAAKFY010000015">
    <property type="protein sequence ID" value="KAF3844634.1"/>
    <property type="molecule type" value="Genomic_DNA"/>
</dbReference>
<keyword evidence="3" id="KW-1185">Reference proteome</keyword>
<gene>
    <name evidence="2" type="ORF">F7725_007797</name>
</gene>
<dbReference type="Proteomes" id="UP000518266">
    <property type="component" value="Unassembled WGS sequence"/>
</dbReference>
<comment type="caution">
    <text evidence="2">The sequence shown here is derived from an EMBL/GenBank/DDBJ whole genome shotgun (WGS) entry which is preliminary data.</text>
</comment>
<proteinExistence type="predicted"/>
<evidence type="ECO:0000313" key="3">
    <source>
        <dbReference type="Proteomes" id="UP000518266"/>
    </source>
</evidence>
<reference evidence="2 3" key="1">
    <citation type="submission" date="2020-03" db="EMBL/GenBank/DDBJ databases">
        <title>Dissostichus mawsoni Genome sequencing and assembly.</title>
        <authorList>
            <person name="Park H."/>
        </authorList>
    </citation>
    <scope>NUCLEOTIDE SEQUENCE [LARGE SCALE GENOMIC DNA]</scope>
    <source>
        <strain evidence="2">DM0001</strain>
        <tissue evidence="2">Muscle</tissue>
    </source>
</reference>
<organism evidence="2 3">
    <name type="scientific">Dissostichus mawsoni</name>
    <name type="common">Antarctic cod</name>
    <dbReference type="NCBI Taxonomy" id="36200"/>
    <lineage>
        <taxon>Eukaryota</taxon>
        <taxon>Metazoa</taxon>
        <taxon>Chordata</taxon>
        <taxon>Craniata</taxon>
        <taxon>Vertebrata</taxon>
        <taxon>Euteleostomi</taxon>
        <taxon>Actinopterygii</taxon>
        <taxon>Neopterygii</taxon>
        <taxon>Teleostei</taxon>
        <taxon>Neoteleostei</taxon>
        <taxon>Acanthomorphata</taxon>
        <taxon>Eupercaria</taxon>
        <taxon>Perciformes</taxon>
        <taxon>Notothenioidei</taxon>
        <taxon>Nototheniidae</taxon>
        <taxon>Dissostichus</taxon>
    </lineage>
</organism>
<accession>A0A7J5Y5C8</accession>
<dbReference type="AlphaFoldDB" id="A0A7J5Y5C8"/>
<evidence type="ECO:0000256" key="1">
    <source>
        <dbReference type="SAM" id="MobiDB-lite"/>
    </source>
</evidence>
<name>A0A7J5Y5C8_DISMA</name>
<evidence type="ECO:0000313" key="2">
    <source>
        <dbReference type="EMBL" id="KAF3844634.1"/>
    </source>
</evidence>